<accession>B4LG50</accession>
<dbReference type="eggNOG" id="ENOG502T7XK">
    <property type="taxonomic scope" value="Eukaryota"/>
</dbReference>
<evidence type="ECO:0000313" key="3">
    <source>
        <dbReference type="EMBL" id="KRF84337.1"/>
    </source>
</evidence>
<reference evidence="2" key="3">
    <citation type="submission" date="2008-06" db="EMBL/GenBank/DDBJ databases">
        <authorList>
            <consortium name="FlyBase"/>
        </authorList>
    </citation>
    <scope>NUCLEOTIDE SEQUENCE</scope>
    <source>
        <strain evidence="2">TSC#15010-1051.87</strain>
    </source>
</reference>
<dbReference type="Proteomes" id="UP000008792">
    <property type="component" value="Unassembled WGS sequence"/>
</dbReference>
<dbReference type="HOGENOM" id="CLU_1994983_0_0_1"/>
<dbReference type="AlphaFoldDB" id="B4LG50"/>
<dbReference type="EMBL" id="CH940647">
    <property type="protein sequence ID" value="KRF84337.1"/>
    <property type="molecule type" value="Genomic_DNA"/>
</dbReference>
<proteinExistence type="predicted"/>
<dbReference type="InParanoid" id="B4LG50"/>
<protein>
    <submittedName>
        <fullName evidence="2">Uncharacterized protein, isoform A</fullName>
    </submittedName>
    <submittedName>
        <fullName evidence="3">Uncharacterized protein, isoform C</fullName>
    </submittedName>
</protein>
<feature type="signal peptide" evidence="1">
    <location>
        <begin position="1"/>
        <end position="18"/>
    </location>
</feature>
<evidence type="ECO:0000256" key="1">
    <source>
        <dbReference type="SAM" id="SignalP"/>
    </source>
</evidence>
<gene>
    <name evidence="2" type="primary">Dvir\GJ12161</name>
    <name evidence="2" type="ORF">Dvir_GJ12161</name>
</gene>
<evidence type="ECO:0000313" key="2">
    <source>
        <dbReference type="EMBL" id="EDW69358.1"/>
    </source>
</evidence>
<feature type="chain" id="PRO_5014298883" evidence="1">
    <location>
        <begin position="19"/>
        <end position="106"/>
    </location>
</feature>
<dbReference type="EMBL" id="CH940647">
    <property type="protein sequence ID" value="EDW69358.1"/>
    <property type="molecule type" value="Genomic_DNA"/>
</dbReference>
<name>B4LG50_DROVI</name>
<keyword evidence="4" id="KW-1185">Reference proteome</keyword>
<reference evidence="2" key="2">
    <citation type="journal article" date="2008" name="Bioinformatics">
        <title>Assembly reconciliation.</title>
        <authorList>
            <person name="Zimin A.V."/>
            <person name="Smith D.R."/>
            <person name="Sutton G."/>
            <person name="Yorke J.A."/>
        </authorList>
    </citation>
    <scope>NUCLEOTIDE SEQUENCE</scope>
    <source>
        <strain evidence="2">TSC#15010-1051.87</strain>
    </source>
</reference>
<evidence type="ECO:0000313" key="4">
    <source>
        <dbReference type="Proteomes" id="UP000008792"/>
    </source>
</evidence>
<organism evidence="2 4">
    <name type="scientific">Drosophila virilis</name>
    <name type="common">Fruit fly</name>
    <dbReference type="NCBI Taxonomy" id="7244"/>
    <lineage>
        <taxon>Eukaryota</taxon>
        <taxon>Metazoa</taxon>
        <taxon>Ecdysozoa</taxon>
        <taxon>Arthropoda</taxon>
        <taxon>Hexapoda</taxon>
        <taxon>Insecta</taxon>
        <taxon>Pterygota</taxon>
        <taxon>Neoptera</taxon>
        <taxon>Endopterygota</taxon>
        <taxon>Diptera</taxon>
        <taxon>Brachycera</taxon>
        <taxon>Muscomorpha</taxon>
        <taxon>Ephydroidea</taxon>
        <taxon>Drosophilidae</taxon>
        <taxon>Drosophila</taxon>
    </lineage>
</organism>
<dbReference type="OrthoDB" id="7883867at2759"/>
<reference evidence="2 4" key="1">
    <citation type="journal article" date="2007" name="Nature">
        <title>Evolution of genes and genomes on the Drosophila phylogeny.</title>
        <authorList>
            <consortium name="Drosophila 12 Genomes Consortium"/>
            <person name="Clark A.G."/>
            <person name="Eisen M.B."/>
            <person name="Smith D.R."/>
            <person name="Bergman C.M."/>
            <person name="Oliver B."/>
            <person name="Markow T.A."/>
            <person name="Kaufman T.C."/>
            <person name="Kellis M."/>
            <person name="Gelbart W."/>
            <person name="Iyer V.N."/>
            <person name="Pollard D.A."/>
            <person name="Sackton T.B."/>
            <person name="Larracuente A.M."/>
            <person name="Singh N.D."/>
            <person name="Abad J.P."/>
            <person name="Abt D.N."/>
            <person name="Adryan B."/>
            <person name="Aguade M."/>
            <person name="Akashi H."/>
            <person name="Anderson W.W."/>
            <person name="Aquadro C.F."/>
            <person name="Ardell D.H."/>
            <person name="Arguello R."/>
            <person name="Artieri C.G."/>
            <person name="Barbash D.A."/>
            <person name="Barker D."/>
            <person name="Barsanti P."/>
            <person name="Batterham P."/>
            <person name="Batzoglou S."/>
            <person name="Begun D."/>
            <person name="Bhutkar A."/>
            <person name="Blanco E."/>
            <person name="Bosak S.A."/>
            <person name="Bradley R.K."/>
            <person name="Brand A.D."/>
            <person name="Brent M.R."/>
            <person name="Brooks A.N."/>
            <person name="Brown R.H."/>
            <person name="Butlin R.K."/>
            <person name="Caggese C."/>
            <person name="Calvi B.R."/>
            <person name="Bernardo de Carvalho A."/>
            <person name="Caspi A."/>
            <person name="Castrezana S."/>
            <person name="Celniker S.E."/>
            <person name="Chang J.L."/>
            <person name="Chapple C."/>
            <person name="Chatterji S."/>
            <person name="Chinwalla A."/>
            <person name="Civetta A."/>
            <person name="Clifton S.W."/>
            <person name="Comeron J.M."/>
            <person name="Costello J.C."/>
            <person name="Coyne J.A."/>
            <person name="Daub J."/>
            <person name="David R.G."/>
            <person name="Delcher A.L."/>
            <person name="Delehaunty K."/>
            <person name="Do C.B."/>
            <person name="Ebling H."/>
            <person name="Edwards K."/>
            <person name="Eickbush T."/>
            <person name="Evans J.D."/>
            <person name="Filipski A."/>
            <person name="Findeiss S."/>
            <person name="Freyhult E."/>
            <person name="Fulton L."/>
            <person name="Fulton R."/>
            <person name="Garcia A.C."/>
            <person name="Gardiner A."/>
            <person name="Garfield D.A."/>
            <person name="Garvin B.E."/>
            <person name="Gibson G."/>
            <person name="Gilbert D."/>
            <person name="Gnerre S."/>
            <person name="Godfrey J."/>
            <person name="Good R."/>
            <person name="Gotea V."/>
            <person name="Gravely B."/>
            <person name="Greenberg A.J."/>
            <person name="Griffiths-Jones S."/>
            <person name="Gross S."/>
            <person name="Guigo R."/>
            <person name="Gustafson E.A."/>
            <person name="Haerty W."/>
            <person name="Hahn M.W."/>
            <person name="Halligan D.L."/>
            <person name="Halpern A.L."/>
            <person name="Halter G.M."/>
            <person name="Han M.V."/>
            <person name="Heger A."/>
            <person name="Hillier L."/>
            <person name="Hinrichs A.S."/>
            <person name="Holmes I."/>
            <person name="Hoskins R.A."/>
            <person name="Hubisz M.J."/>
            <person name="Hultmark D."/>
            <person name="Huntley M.A."/>
            <person name="Jaffe D.B."/>
            <person name="Jagadeeshan S."/>
            <person name="Jeck W.R."/>
            <person name="Johnson J."/>
            <person name="Jones C.D."/>
            <person name="Jordan W.C."/>
            <person name="Karpen G.H."/>
            <person name="Kataoka E."/>
            <person name="Keightley P.D."/>
            <person name="Kheradpour P."/>
            <person name="Kirkness E.F."/>
            <person name="Koerich L.B."/>
            <person name="Kristiansen K."/>
            <person name="Kudrna D."/>
            <person name="Kulathinal R.J."/>
            <person name="Kumar S."/>
            <person name="Kwok R."/>
            <person name="Lander E."/>
            <person name="Langley C.H."/>
            <person name="Lapoint R."/>
            <person name="Lazzaro B.P."/>
            <person name="Lee S.J."/>
            <person name="Levesque L."/>
            <person name="Li R."/>
            <person name="Lin C.F."/>
            <person name="Lin M.F."/>
            <person name="Lindblad-Toh K."/>
            <person name="Llopart A."/>
            <person name="Long M."/>
            <person name="Low L."/>
            <person name="Lozovsky E."/>
            <person name="Lu J."/>
            <person name="Luo M."/>
            <person name="Machado C.A."/>
            <person name="Makalowski W."/>
            <person name="Marzo M."/>
            <person name="Matsuda M."/>
            <person name="Matzkin L."/>
            <person name="McAllister B."/>
            <person name="McBride C.S."/>
            <person name="McKernan B."/>
            <person name="McKernan K."/>
            <person name="Mendez-Lago M."/>
            <person name="Minx P."/>
            <person name="Mollenhauer M.U."/>
            <person name="Montooth K."/>
            <person name="Mount S.M."/>
            <person name="Mu X."/>
            <person name="Myers E."/>
            <person name="Negre B."/>
            <person name="Newfeld S."/>
            <person name="Nielsen R."/>
            <person name="Noor M.A."/>
            <person name="O'Grady P."/>
            <person name="Pachter L."/>
            <person name="Papaceit M."/>
            <person name="Parisi M.J."/>
            <person name="Parisi M."/>
            <person name="Parts L."/>
            <person name="Pedersen J.S."/>
            <person name="Pesole G."/>
            <person name="Phillippy A.M."/>
            <person name="Ponting C.P."/>
            <person name="Pop M."/>
            <person name="Porcelli D."/>
            <person name="Powell J.R."/>
            <person name="Prohaska S."/>
            <person name="Pruitt K."/>
            <person name="Puig M."/>
            <person name="Quesneville H."/>
            <person name="Ram K.R."/>
            <person name="Rand D."/>
            <person name="Rasmussen M.D."/>
            <person name="Reed L.K."/>
            <person name="Reenan R."/>
            <person name="Reily A."/>
            <person name="Remington K.A."/>
            <person name="Rieger T.T."/>
            <person name="Ritchie M.G."/>
            <person name="Robin C."/>
            <person name="Rogers Y.H."/>
            <person name="Rohde C."/>
            <person name="Rozas J."/>
            <person name="Rubenfield M.J."/>
            <person name="Ruiz A."/>
            <person name="Russo S."/>
            <person name="Salzberg S.L."/>
            <person name="Sanchez-Gracia A."/>
            <person name="Saranga D.J."/>
            <person name="Sato H."/>
            <person name="Schaeffer S.W."/>
            <person name="Schatz M.C."/>
            <person name="Schlenke T."/>
            <person name="Schwartz R."/>
            <person name="Segarra C."/>
            <person name="Singh R.S."/>
            <person name="Sirot L."/>
            <person name="Sirota M."/>
            <person name="Sisneros N.B."/>
            <person name="Smith C.D."/>
            <person name="Smith T.F."/>
            <person name="Spieth J."/>
            <person name="Stage D.E."/>
            <person name="Stark A."/>
            <person name="Stephan W."/>
            <person name="Strausberg R.L."/>
            <person name="Strempel S."/>
            <person name="Sturgill D."/>
            <person name="Sutton G."/>
            <person name="Sutton G.G."/>
            <person name="Tao W."/>
            <person name="Teichmann S."/>
            <person name="Tobari Y.N."/>
            <person name="Tomimura Y."/>
            <person name="Tsolas J.M."/>
            <person name="Valente V.L."/>
            <person name="Venter E."/>
            <person name="Venter J.C."/>
            <person name="Vicario S."/>
            <person name="Vieira F.G."/>
            <person name="Vilella A.J."/>
            <person name="Villasante A."/>
            <person name="Walenz B."/>
            <person name="Wang J."/>
            <person name="Wasserman M."/>
            <person name="Watts T."/>
            <person name="Wilson D."/>
            <person name="Wilson R.K."/>
            <person name="Wing R.A."/>
            <person name="Wolfner M.F."/>
            <person name="Wong A."/>
            <person name="Wong G.K."/>
            <person name="Wu C.I."/>
            <person name="Wu G."/>
            <person name="Yamamoto D."/>
            <person name="Yang H.P."/>
            <person name="Yang S.P."/>
            <person name="Yorke J.A."/>
            <person name="Yoshida K."/>
            <person name="Zdobnov E."/>
            <person name="Zhang P."/>
            <person name="Zhang Y."/>
            <person name="Zimin A.V."/>
            <person name="Baldwin J."/>
            <person name="Abdouelleil A."/>
            <person name="Abdulkadir J."/>
            <person name="Abebe A."/>
            <person name="Abera B."/>
            <person name="Abreu J."/>
            <person name="Acer S.C."/>
            <person name="Aftuck L."/>
            <person name="Alexander A."/>
            <person name="An P."/>
            <person name="Anderson E."/>
            <person name="Anderson S."/>
            <person name="Arachi H."/>
            <person name="Azer M."/>
            <person name="Bachantsang P."/>
            <person name="Barry A."/>
            <person name="Bayul T."/>
            <person name="Berlin A."/>
            <person name="Bessette D."/>
            <person name="Bloom T."/>
            <person name="Blye J."/>
            <person name="Boguslavskiy L."/>
            <person name="Bonnet C."/>
            <person name="Boukhgalter B."/>
            <person name="Bourzgui I."/>
            <person name="Brown A."/>
            <person name="Cahill P."/>
            <person name="Channer S."/>
            <person name="Cheshatsang Y."/>
            <person name="Chuda L."/>
            <person name="Citroen M."/>
            <person name="Collymore A."/>
            <person name="Cooke P."/>
            <person name="Costello M."/>
            <person name="D'Aco K."/>
            <person name="Daza R."/>
            <person name="De Haan G."/>
            <person name="DeGray S."/>
            <person name="DeMaso C."/>
            <person name="Dhargay N."/>
            <person name="Dooley K."/>
            <person name="Dooley E."/>
            <person name="Doricent M."/>
            <person name="Dorje P."/>
            <person name="Dorjee K."/>
            <person name="Dupes A."/>
            <person name="Elong R."/>
            <person name="Falk J."/>
            <person name="Farina A."/>
            <person name="Faro S."/>
            <person name="Ferguson D."/>
            <person name="Fisher S."/>
            <person name="Foley C.D."/>
            <person name="Franke A."/>
            <person name="Friedrich D."/>
            <person name="Gadbois L."/>
            <person name="Gearin G."/>
            <person name="Gearin C.R."/>
            <person name="Giannoukos G."/>
            <person name="Goode T."/>
            <person name="Graham J."/>
            <person name="Grandbois E."/>
            <person name="Grewal S."/>
            <person name="Gyaltsen K."/>
            <person name="Hafez N."/>
            <person name="Hagos B."/>
            <person name="Hall J."/>
            <person name="Henson C."/>
            <person name="Hollinger A."/>
            <person name="Honan T."/>
            <person name="Huard M.D."/>
            <person name="Hughes L."/>
            <person name="Hurhula B."/>
            <person name="Husby M.E."/>
            <person name="Kamat A."/>
            <person name="Kanga B."/>
            <person name="Kashin S."/>
            <person name="Khazanovich D."/>
            <person name="Kisner P."/>
            <person name="Lance K."/>
            <person name="Lara M."/>
            <person name="Lee W."/>
            <person name="Lennon N."/>
            <person name="Letendre F."/>
            <person name="LeVine R."/>
            <person name="Lipovsky A."/>
            <person name="Liu X."/>
            <person name="Liu J."/>
            <person name="Liu S."/>
            <person name="Lokyitsang T."/>
            <person name="Lokyitsang Y."/>
            <person name="Lubonja R."/>
            <person name="Lui A."/>
            <person name="MacDonald P."/>
            <person name="Magnisalis V."/>
            <person name="Maru K."/>
            <person name="Matthews C."/>
            <person name="McCusker W."/>
            <person name="McDonough S."/>
            <person name="Mehta T."/>
            <person name="Meldrim J."/>
            <person name="Meneus L."/>
            <person name="Mihai O."/>
            <person name="Mihalev A."/>
            <person name="Mihova T."/>
            <person name="Mittelman R."/>
            <person name="Mlenga V."/>
            <person name="Montmayeur A."/>
            <person name="Mulrain L."/>
            <person name="Navidi A."/>
            <person name="Naylor J."/>
            <person name="Negash T."/>
            <person name="Nguyen T."/>
            <person name="Nguyen N."/>
            <person name="Nicol R."/>
            <person name="Norbu C."/>
            <person name="Norbu N."/>
            <person name="Novod N."/>
            <person name="O'Neill B."/>
            <person name="Osman S."/>
            <person name="Markiewicz E."/>
            <person name="Oyono O.L."/>
            <person name="Patti C."/>
            <person name="Phunkhang P."/>
            <person name="Pierre F."/>
            <person name="Priest M."/>
            <person name="Raghuraman S."/>
            <person name="Rege F."/>
            <person name="Reyes R."/>
            <person name="Rise C."/>
            <person name="Rogov P."/>
            <person name="Ross K."/>
            <person name="Ryan E."/>
            <person name="Settipalli S."/>
            <person name="Shea T."/>
            <person name="Sherpa N."/>
            <person name="Shi L."/>
            <person name="Shih D."/>
            <person name="Sparrow T."/>
            <person name="Spaulding J."/>
            <person name="Stalker J."/>
            <person name="Stange-Thomann N."/>
            <person name="Stavropoulos S."/>
            <person name="Stone C."/>
            <person name="Strader C."/>
            <person name="Tesfaye S."/>
            <person name="Thomson T."/>
            <person name="Thoulutsang Y."/>
            <person name="Thoulutsang D."/>
            <person name="Topham K."/>
            <person name="Topping I."/>
            <person name="Tsamla T."/>
            <person name="Vassiliev H."/>
            <person name="Vo A."/>
            <person name="Wangchuk T."/>
            <person name="Wangdi T."/>
            <person name="Weiand M."/>
            <person name="Wilkinson J."/>
            <person name="Wilson A."/>
            <person name="Yadav S."/>
            <person name="Young G."/>
            <person name="Yu Q."/>
            <person name="Zembek L."/>
            <person name="Zhong D."/>
            <person name="Zimmer A."/>
            <person name="Zwirko Z."/>
            <person name="Jaffe D.B."/>
            <person name="Alvarez P."/>
            <person name="Brockman W."/>
            <person name="Butler J."/>
            <person name="Chin C."/>
            <person name="Gnerre S."/>
            <person name="Grabherr M."/>
            <person name="Kleber M."/>
            <person name="Mauceli E."/>
            <person name="MacCallum I."/>
        </authorList>
    </citation>
    <scope>NUCLEOTIDE SEQUENCE [LARGE SCALE GENOMIC DNA]</scope>
    <source>
        <strain evidence="2">TSC#15010-1051.87</strain>
        <strain evidence="4">Tucson 15010-1051.87</strain>
    </source>
</reference>
<sequence length="106" mass="11601">MKLLIISCLLLACGLCRASVIPASTGVAAIQGPALVPVAGSHQFVARNYNGFYVPTTAAAWPAWTPYPNTYYKYSGGYPTYSYASSSYPYGYYPSYNYGYGYKSVW</sequence>
<keyword evidence="1" id="KW-0732">Signal</keyword>